<dbReference type="SUPFAM" id="SSF51206">
    <property type="entry name" value="cAMP-binding domain-like"/>
    <property type="match status" value="1"/>
</dbReference>
<keyword evidence="5" id="KW-0934">Plastid</keyword>
<dbReference type="InterPro" id="IPR014710">
    <property type="entry name" value="RmlC-like_jellyroll"/>
</dbReference>
<evidence type="ECO:0000259" key="4">
    <source>
        <dbReference type="PROSITE" id="PS51063"/>
    </source>
</evidence>
<evidence type="ECO:0000256" key="1">
    <source>
        <dbReference type="ARBA" id="ARBA00023015"/>
    </source>
</evidence>
<dbReference type="GO" id="GO:0003677">
    <property type="term" value="F:DNA binding"/>
    <property type="evidence" value="ECO:0007669"/>
    <property type="project" value="UniProtKB-KW"/>
</dbReference>
<evidence type="ECO:0000256" key="3">
    <source>
        <dbReference type="ARBA" id="ARBA00023163"/>
    </source>
</evidence>
<dbReference type="Gene3D" id="2.60.120.10">
    <property type="entry name" value="Jelly Rolls"/>
    <property type="match status" value="1"/>
</dbReference>
<proteinExistence type="predicted"/>
<dbReference type="InterPro" id="IPR036390">
    <property type="entry name" value="WH_DNA-bd_sf"/>
</dbReference>
<dbReference type="AlphaFoldDB" id="A0A1Z1MNA0"/>
<geneLocation type="chloroplast" evidence="5"/>
<keyword evidence="2" id="KW-0238">DNA-binding</keyword>
<organism evidence="5">
    <name type="scientific">Gredgaria maugeana</name>
    <dbReference type="NCBI Taxonomy" id="2007213"/>
    <lineage>
        <taxon>Eukaryota</taxon>
        <taxon>Rhodophyta</taxon>
        <taxon>Florideophyceae</taxon>
        <taxon>Rhodymeniophycidae</taxon>
        <taxon>Ceramiales</taxon>
        <taxon>Rhodomelaceae</taxon>
        <taxon>Herposiphonieae</taxon>
        <taxon>Gredgaria</taxon>
    </lineage>
</organism>
<dbReference type="InterPro" id="IPR012318">
    <property type="entry name" value="HTH_CRP"/>
</dbReference>
<dbReference type="RefSeq" id="YP_009398136.1">
    <property type="nucleotide sequence ID" value="NC_035290.1"/>
</dbReference>
<dbReference type="SUPFAM" id="SSF46785">
    <property type="entry name" value="Winged helix' DNA-binding domain"/>
    <property type="match status" value="1"/>
</dbReference>
<name>A0A1Z1MNA0_9FLOR</name>
<evidence type="ECO:0000256" key="2">
    <source>
        <dbReference type="ARBA" id="ARBA00023125"/>
    </source>
</evidence>
<keyword evidence="1" id="KW-0805">Transcription regulation</keyword>
<evidence type="ECO:0000313" key="5">
    <source>
        <dbReference type="EMBL" id="ARW67322.1"/>
    </source>
</evidence>
<sequence length="210" mass="24477">MKWIKFLARNKIPHYIYKLKQEDCIILNNIKNKNNSILIILSGCIFITKVFPNKEILPIAILHINDIFIEKNKELKIYYKLVALETTYILTFNTSILNKNKISTLLEISIINAYKKTIEKYEAINNIMCQKSIKNRILQLILNISLQFGKVRNQQILIPFQLSNKNIAILTGTSKNTVNKIMRTIYSKSIIKDLDKKIIILDNILNLNLK</sequence>
<dbReference type="Pfam" id="PF13545">
    <property type="entry name" value="HTH_Crp_2"/>
    <property type="match status" value="1"/>
</dbReference>
<accession>A0A1Z1MNA0</accession>
<dbReference type="PROSITE" id="PS51063">
    <property type="entry name" value="HTH_CRP_2"/>
    <property type="match status" value="1"/>
</dbReference>
<reference evidence="5" key="1">
    <citation type="journal article" date="2017" name="J. Phycol.">
        <title>Analysis of chloroplast genomes and a supermatrix inform reclassification of the Rhodomelaceae (Rhodophyta).</title>
        <authorList>
            <person name="Diaz-Tapia P."/>
            <person name="Maggs C.A."/>
            <person name="West J.A."/>
            <person name="Verbruggen H."/>
        </authorList>
    </citation>
    <scope>NUCLEOTIDE SEQUENCE</scope>
    <source>
        <strain evidence="5">PD1230</strain>
    </source>
</reference>
<dbReference type="InterPro" id="IPR018490">
    <property type="entry name" value="cNMP-bd_dom_sf"/>
</dbReference>
<dbReference type="GO" id="GO:0006355">
    <property type="term" value="P:regulation of DNA-templated transcription"/>
    <property type="evidence" value="ECO:0007669"/>
    <property type="project" value="InterPro"/>
</dbReference>
<dbReference type="EMBL" id="MF101446">
    <property type="protein sequence ID" value="ARW67322.1"/>
    <property type="molecule type" value="Genomic_DNA"/>
</dbReference>
<gene>
    <name evidence="5" type="primary">ntcA</name>
</gene>
<feature type="domain" description="HTH crp-type" evidence="4">
    <location>
        <begin position="131"/>
        <end position="204"/>
    </location>
</feature>
<dbReference type="GeneID" id="33360613"/>
<keyword evidence="3" id="KW-0804">Transcription</keyword>
<keyword evidence="5" id="KW-0150">Chloroplast</keyword>
<protein>
    <submittedName>
        <fullName evidence="5">Global nitrogen transcriptional regulator</fullName>
    </submittedName>
</protein>